<proteinExistence type="predicted"/>
<accession>A0A344UBA4</accession>
<dbReference type="KEGG" id="sgz:C0216_32325"/>
<protein>
    <recommendedName>
        <fullName evidence="1">DUF4097 domain-containing protein</fullName>
    </recommendedName>
</protein>
<keyword evidence="2" id="KW-0614">Plasmid</keyword>
<dbReference type="OrthoDB" id="3252095at2"/>
<sequence length="222" mass="22708">MQTFATPAPVSVVLDVPAGSIRFIAADRADTTVEVLPADASKERDVTAAQETTVACTDGVLTITTPKKKGLLAGAGCVEVTVRLPADSHVEARTASAEFRGVGRLGEVAYDSAHGTVKLDEVAAARLTLQAGDITVGLLGGPAELRTQKGDLTVTEARRGPLTLRTEHGDITVGAARGTSASLDAGTSYGRIHNALANADGDAPALPIHATTAYGNITARTL</sequence>
<dbReference type="AlphaFoldDB" id="A0A344UBA4"/>
<dbReference type="RefSeq" id="WP_114059335.1">
    <property type="nucleotide sequence ID" value="NZ_CP030864.1"/>
</dbReference>
<name>A0A344UBA4_9ACTN</name>
<dbReference type="Pfam" id="PF13349">
    <property type="entry name" value="DUF4097"/>
    <property type="match status" value="1"/>
</dbReference>
<dbReference type="Proteomes" id="UP000252004">
    <property type="component" value="Plasmid unnamed2"/>
</dbReference>
<dbReference type="InterPro" id="IPR025164">
    <property type="entry name" value="Toastrack_DUF4097"/>
</dbReference>
<keyword evidence="3" id="KW-1185">Reference proteome</keyword>
<evidence type="ECO:0000313" key="2">
    <source>
        <dbReference type="EMBL" id="AXE28175.1"/>
    </source>
</evidence>
<feature type="domain" description="DUF4097" evidence="1">
    <location>
        <begin position="14"/>
        <end position="217"/>
    </location>
</feature>
<reference evidence="2 3" key="1">
    <citation type="submission" date="2018-01" db="EMBL/GenBank/DDBJ databases">
        <title>Draft genome Sequence of streptomyces globosus LZH-48.</title>
        <authorList>
            <person name="Ran K."/>
            <person name="Li Z."/>
            <person name="Wei S."/>
            <person name="Dong R."/>
        </authorList>
    </citation>
    <scope>NUCLEOTIDE SEQUENCE [LARGE SCALE GENOMIC DNA]</scope>
    <source>
        <strain evidence="2 3">LZH-48</strain>
        <plasmid evidence="2 3">unnamed2</plasmid>
    </source>
</reference>
<geneLocation type="plasmid" evidence="2 3">
    <name>unnamed2</name>
</geneLocation>
<gene>
    <name evidence="2" type="ORF">C0216_32325</name>
</gene>
<organism evidence="2 3">
    <name type="scientific">Streptomyces globosus</name>
    <dbReference type="NCBI Taxonomy" id="68209"/>
    <lineage>
        <taxon>Bacteria</taxon>
        <taxon>Bacillati</taxon>
        <taxon>Actinomycetota</taxon>
        <taxon>Actinomycetes</taxon>
        <taxon>Kitasatosporales</taxon>
        <taxon>Streptomycetaceae</taxon>
        <taxon>Streptomyces</taxon>
    </lineage>
</organism>
<dbReference type="EMBL" id="CP030864">
    <property type="protein sequence ID" value="AXE28175.1"/>
    <property type="molecule type" value="Genomic_DNA"/>
</dbReference>
<evidence type="ECO:0000313" key="3">
    <source>
        <dbReference type="Proteomes" id="UP000252004"/>
    </source>
</evidence>
<evidence type="ECO:0000259" key="1">
    <source>
        <dbReference type="Pfam" id="PF13349"/>
    </source>
</evidence>